<name>A0A285C164_9PROT</name>
<sequence>MMKKRIESNSFHPDQIRELLIYGRENCHLCQDMILALQNLQQQLSFDFKVVDIDSDPELVARYGEKIPVLISPLTNQVICHYFLDLAALDDYLGKFR</sequence>
<dbReference type="EMBL" id="LT907782">
    <property type="protein sequence ID" value="SNX61292.1"/>
    <property type="molecule type" value="Genomic_DNA"/>
</dbReference>
<dbReference type="AlphaFoldDB" id="A0A285C164"/>
<organism evidence="1 2">
    <name type="scientific">Nitrosomonas ureae</name>
    <dbReference type="NCBI Taxonomy" id="44577"/>
    <lineage>
        <taxon>Bacteria</taxon>
        <taxon>Pseudomonadati</taxon>
        <taxon>Pseudomonadota</taxon>
        <taxon>Betaproteobacteria</taxon>
        <taxon>Nitrosomonadales</taxon>
        <taxon>Nitrosomonadaceae</taxon>
        <taxon>Nitrosomonas</taxon>
    </lineage>
</organism>
<gene>
    <name evidence="1" type="ORF">SAMN06296273_2747</name>
</gene>
<dbReference type="Gene3D" id="3.40.30.10">
    <property type="entry name" value="Glutaredoxin"/>
    <property type="match status" value="1"/>
</dbReference>
<protein>
    <submittedName>
        <fullName evidence="1">Glutaredoxin-like domain</fullName>
    </submittedName>
</protein>
<dbReference type="SUPFAM" id="SSF52833">
    <property type="entry name" value="Thioredoxin-like"/>
    <property type="match status" value="1"/>
</dbReference>
<proteinExistence type="predicted"/>
<evidence type="ECO:0000313" key="2">
    <source>
        <dbReference type="Proteomes" id="UP000242498"/>
    </source>
</evidence>
<dbReference type="RefSeq" id="WP_231990314.1">
    <property type="nucleotide sequence ID" value="NZ_LT907782.1"/>
</dbReference>
<dbReference type="InterPro" id="IPR036249">
    <property type="entry name" value="Thioredoxin-like_sf"/>
</dbReference>
<dbReference type="InterPro" id="IPR008554">
    <property type="entry name" value="Glutaredoxin-like"/>
</dbReference>
<evidence type="ECO:0000313" key="1">
    <source>
        <dbReference type="EMBL" id="SNX61292.1"/>
    </source>
</evidence>
<reference evidence="1 2" key="1">
    <citation type="submission" date="2017-08" db="EMBL/GenBank/DDBJ databases">
        <authorList>
            <person name="de Groot N.N."/>
        </authorList>
    </citation>
    <scope>NUCLEOTIDE SEQUENCE [LARGE SCALE GENOMIC DNA]</scope>
    <source>
        <strain evidence="1 2">Nm15</strain>
    </source>
</reference>
<accession>A0A285C164</accession>
<dbReference type="Pfam" id="PF05768">
    <property type="entry name" value="Glrx-like"/>
    <property type="match status" value="1"/>
</dbReference>
<dbReference type="Proteomes" id="UP000242498">
    <property type="component" value="Chromosome I"/>
</dbReference>